<gene>
    <name evidence="1" type="ORF">SAMN04489760_106165</name>
</gene>
<evidence type="ECO:0000313" key="1">
    <source>
        <dbReference type="EMBL" id="SEM20880.1"/>
    </source>
</evidence>
<protein>
    <submittedName>
        <fullName evidence="1">Uncharacterized protein</fullName>
    </submittedName>
</protein>
<dbReference type="STRING" id="43775.SAMN04489760_106165"/>
<keyword evidence="2" id="KW-1185">Reference proteome</keyword>
<dbReference type="Proteomes" id="UP000198744">
    <property type="component" value="Unassembled WGS sequence"/>
</dbReference>
<reference evidence="1 2" key="1">
    <citation type="submission" date="2016-10" db="EMBL/GenBank/DDBJ databases">
        <authorList>
            <person name="de Groot N.N."/>
        </authorList>
    </citation>
    <scope>NUCLEOTIDE SEQUENCE [LARGE SCALE GENOMIC DNA]</scope>
    <source>
        <strain evidence="1 2">DSM 8423</strain>
    </source>
</reference>
<proteinExistence type="predicted"/>
<accession>A0A1H7WHC0</accession>
<name>A0A1H7WHC0_9BACT</name>
<dbReference type="AlphaFoldDB" id="A0A1H7WHC0"/>
<evidence type="ECO:0000313" key="2">
    <source>
        <dbReference type="Proteomes" id="UP000198744"/>
    </source>
</evidence>
<organism evidence="1 2">
    <name type="scientific">Syntrophus gentianae</name>
    <dbReference type="NCBI Taxonomy" id="43775"/>
    <lineage>
        <taxon>Bacteria</taxon>
        <taxon>Pseudomonadati</taxon>
        <taxon>Thermodesulfobacteriota</taxon>
        <taxon>Syntrophia</taxon>
        <taxon>Syntrophales</taxon>
        <taxon>Syntrophaceae</taxon>
        <taxon>Syntrophus</taxon>
    </lineage>
</organism>
<dbReference type="EMBL" id="FOBS01000006">
    <property type="protein sequence ID" value="SEM20880.1"/>
    <property type="molecule type" value="Genomic_DNA"/>
</dbReference>
<sequence length="33" mass="3691">MIEITPKAAGMLKEFLNNLKVSGTVRILLQKFS</sequence>